<organism evidence="1 2">
    <name type="scientific">Pseudomonas fluorescens</name>
    <dbReference type="NCBI Taxonomy" id="294"/>
    <lineage>
        <taxon>Bacteria</taxon>
        <taxon>Pseudomonadati</taxon>
        <taxon>Pseudomonadota</taxon>
        <taxon>Gammaproteobacteria</taxon>
        <taxon>Pseudomonadales</taxon>
        <taxon>Pseudomonadaceae</taxon>
        <taxon>Pseudomonas</taxon>
    </lineage>
</organism>
<name>A0A0D0MXK8_PSEFL</name>
<dbReference type="PATRIC" id="fig|294.124.peg.1188"/>
<dbReference type="AlphaFoldDB" id="A0A0D0MXK8"/>
<dbReference type="EMBL" id="JXNZ01000034">
    <property type="protein sequence ID" value="KIQ60390.1"/>
    <property type="molecule type" value="Genomic_DNA"/>
</dbReference>
<evidence type="ECO:0000313" key="2">
    <source>
        <dbReference type="Proteomes" id="UP000032101"/>
    </source>
</evidence>
<gene>
    <name evidence="1" type="ORF">RL74_05820</name>
</gene>
<reference evidence="1 2" key="1">
    <citation type="submission" date="2015-01" db="EMBL/GenBank/DDBJ databases">
        <title>Draft Genome Sequence of the Biocontrol and Plant Growth-Promoting Rhizobacteria (PGPR) Pseudomonas fluorescens UM270.</title>
        <authorList>
            <person name="Hernandez-Salmeron J.E."/>
            <person name="Santoyo G."/>
            <person name="Moreno-Hagelsieb G."/>
            <person name="Hernandez-Leon R."/>
        </authorList>
    </citation>
    <scope>NUCLEOTIDE SEQUENCE [LARGE SCALE GENOMIC DNA]</scope>
    <source>
        <strain evidence="1 2">UM270</strain>
    </source>
</reference>
<accession>A0A0D0MXK8</accession>
<dbReference type="Proteomes" id="UP000032101">
    <property type="component" value="Unassembled WGS sequence"/>
</dbReference>
<dbReference type="OrthoDB" id="8856593at2"/>
<comment type="caution">
    <text evidence="1">The sequence shown here is derived from an EMBL/GenBank/DDBJ whole genome shotgun (WGS) entry which is preliminary data.</text>
</comment>
<evidence type="ECO:0000313" key="1">
    <source>
        <dbReference type="EMBL" id="KIQ60390.1"/>
    </source>
</evidence>
<protein>
    <submittedName>
        <fullName evidence="1">Uncharacterized protein</fullName>
    </submittedName>
</protein>
<proteinExistence type="predicted"/>
<sequence>MKNSPAKQSDLDAAHSKRTSTALVCFALAVCGAGIPGLVMADATATSTDSSSAACVNEADFRAGTVVESESRDNLSPALSRSKTETLGPQAFAGVTPVASSHTSYLNGAPFFLTTTFAEVRDGQLIRYGDRHGAGASLVTTTYHPAAAVPIDLQPGQTVDVRYKSQAVSAGATVEYDVTEQLTYSGRETLTTALGTFNTCKFTNRISVGSRAGAQPAPVVVHNWFPAEGPYRGQSIRAVTPAANGVPERITEVVKMQYRAQ</sequence>
<dbReference type="Gene3D" id="2.40.360.20">
    <property type="match status" value="1"/>
</dbReference>